<evidence type="ECO:0000313" key="1">
    <source>
        <dbReference type="EMBL" id="TYJ51085.1"/>
    </source>
</evidence>
<comment type="caution">
    <text evidence="1">The sequence shown here is derived from an EMBL/GenBank/DDBJ whole genome shotgun (WGS) entry which is preliminary data.</text>
</comment>
<feature type="non-terminal residue" evidence="1">
    <location>
        <position position="181"/>
    </location>
</feature>
<reference evidence="1 2" key="1">
    <citation type="submission" date="2017-05" db="EMBL/GenBank/DDBJ databases">
        <title>The Genome Sequence of Tsuchiyaea wingfieldii DSM 27421.</title>
        <authorList>
            <person name="Cuomo C."/>
            <person name="Passer A."/>
            <person name="Billmyre B."/>
            <person name="Heitman J."/>
        </authorList>
    </citation>
    <scope>NUCLEOTIDE SEQUENCE [LARGE SCALE GENOMIC DNA]</scope>
    <source>
        <strain evidence="1 2">DSM 27421</strain>
    </source>
</reference>
<protein>
    <submittedName>
        <fullName evidence="1">Uncharacterized protein</fullName>
    </submittedName>
</protein>
<accession>A0A5D3AHR5</accession>
<organism evidence="1 2">
    <name type="scientific">Cryptococcus floricola</name>
    <dbReference type="NCBI Taxonomy" id="2591691"/>
    <lineage>
        <taxon>Eukaryota</taxon>
        <taxon>Fungi</taxon>
        <taxon>Dikarya</taxon>
        <taxon>Basidiomycota</taxon>
        <taxon>Agaricomycotina</taxon>
        <taxon>Tremellomycetes</taxon>
        <taxon>Tremellales</taxon>
        <taxon>Cryptococcaceae</taxon>
        <taxon>Cryptococcus</taxon>
    </lineage>
</organism>
<keyword evidence="2" id="KW-1185">Reference proteome</keyword>
<dbReference type="Proteomes" id="UP000322245">
    <property type="component" value="Unassembled WGS sequence"/>
</dbReference>
<proteinExistence type="predicted"/>
<dbReference type="AlphaFoldDB" id="A0A5D3AHR5"/>
<sequence length="181" mass="19850">MASNGTNDIVADVIEAFQQDVSEGYLNYPEELMFTECSQRFNDMFREAMNDPSHAENKALYDEQFGRNPSMVISEVETWALISNGKNADDLETEIQCLSELGLSVDLDDQVNGFTHMMQSFITNGEVSVPEALITDYKAIKTDEEFAATAETTRAAVEHAIATSRTWGASRASGGRGDAAS</sequence>
<dbReference type="EMBL" id="NIDF01000522">
    <property type="protein sequence ID" value="TYJ51085.1"/>
    <property type="molecule type" value="Genomic_DNA"/>
</dbReference>
<name>A0A5D3AHR5_9TREE</name>
<gene>
    <name evidence="1" type="ORF">B9479_008364</name>
</gene>
<evidence type="ECO:0000313" key="2">
    <source>
        <dbReference type="Proteomes" id="UP000322245"/>
    </source>
</evidence>